<dbReference type="AlphaFoldDB" id="X1I735"/>
<organism evidence="2">
    <name type="scientific">marine sediment metagenome</name>
    <dbReference type="NCBI Taxonomy" id="412755"/>
    <lineage>
        <taxon>unclassified sequences</taxon>
        <taxon>metagenomes</taxon>
        <taxon>ecological metagenomes</taxon>
    </lineage>
</organism>
<proteinExistence type="predicted"/>
<dbReference type="EMBL" id="BARU01039166">
    <property type="protein sequence ID" value="GAH78211.1"/>
    <property type="molecule type" value="Genomic_DNA"/>
</dbReference>
<feature type="domain" description="DUF2341" evidence="1">
    <location>
        <begin position="27"/>
        <end position="85"/>
    </location>
</feature>
<feature type="non-terminal residue" evidence="2">
    <location>
        <position position="1"/>
    </location>
</feature>
<accession>X1I735</accession>
<dbReference type="InterPro" id="IPR018765">
    <property type="entry name" value="DUF2341"/>
</dbReference>
<gene>
    <name evidence="2" type="ORF">S03H2_60740</name>
</gene>
<comment type="caution">
    <text evidence="2">The sequence shown here is derived from an EMBL/GenBank/DDBJ whole genome shotgun (WGS) entry which is preliminary data.</text>
</comment>
<sequence>PATPETNYQVKVLLSTSSFNYSRAKSDGSDLRFYTQNQTLLNYWIEKWNPSGDSIIWVKVPDSGTSSIYMYYGDPSASAMSNGEDIPLLKEEIV</sequence>
<dbReference type="Pfam" id="PF10102">
    <property type="entry name" value="DUF2341"/>
    <property type="match status" value="1"/>
</dbReference>
<protein>
    <recommendedName>
        <fullName evidence="1">DUF2341 domain-containing protein</fullName>
    </recommendedName>
</protein>
<name>X1I735_9ZZZZ</name>
<reference evidence="2" key="1">
    <citation type="journal article" date="2014" name="Front. Microbiol.">
        <title>High frequency of phylogenetically diverse reductive dehalogenase-homologous genes in deep subseafloor sedimentary metagenomes.</title>
        <authorList>
            <person name="Kawai M."/>
            <person name="Futagami T."/>
            <person name="Toyoda A."/>
            <person name="Takaki Y."/>
            <person name="Nishi S."/>
            <person name="Hori S."/>
            <person name="Arai W."/>
            <person name="Tsubouchi T."/>
            <person name="Morono Y."/>
            <person name="Uchiyama I."/>
            <person name="Ito T."/>
            <person name="Fujiyama A."/>
            <person name="Inagaki F."/>
            <person name="Takami H."/>
        </authorList>
    </citation>
    <scope>NUCLEOTIDE SEQUENCE</scope>
    <source>
        <strain evidence="2">Expedition CK06-06</strain>
    </source>
</reference>
<evidence type="ECO:0000313" key="2">
    <source>
        <dbReference type="EMBL" id="GAH78211.1"/>
    </source>
</evidence>
<evidence type="ECO:0000259" key="1">
    <source>
        <dbReference type="Pfam" id="PF10102"/>
    </source>
</evidence>